<reference evidence="3" key="1">
    <citation type="submission" date="2017-02" db="UniProtKB">
        <authorList>
            <consortium name="WormBaseParasite"/>
        </authorList>
    </citation>
    <scope>IDENTIFICATION</scope>
</reference>
<sequence length="343" mass="40000">MSQSPKKDSKVMKLKDRDKGTPNSQKSKKNHHSKPKNDANFLLSLKPKSKIKKNRNTGGKPPSWRSTFIYINPFIQDPLPVEVTASAMDQEIFDKVCHIAKAIKKRRDEQDALEELQKRKSFKFSLGDLFPSASFFKRKTESKKSIPEKKLKVNLMSQEFHPYFGMSTKDEMKHHTGLKFHTNRFDDQMFNERGKPPWCIDEDDDNCDNSDSDTDGNLNIDSSVIIDLHNNRLKLVYLERYGTFPMYAYKESLPSLCELDYFFQWEHVVSNTIRSHVSIVAGKKDVYDKQELQPNLNNKHVSFGSLPTHYLAFNREFPYKKYVKIPYLCSKVIKIKEDDKDKV</sequence>
<evidence type="ECO:0000313" key="2">
    <source>
        <dbReference type="Proteomes" id="UP000046392"/>
    </source>
</evidence>
<organism evidence="2 3">
    <name type="scientific">Strongyloides papillosus</name>
    <name type="common">Intestinal threadworm</name>
    <dbReference type="NCBI Taxonomy" id="174720"/>
    <lineage>
        <taxon>Eukaryota</taxon>
        <taxon>Metazoa</taxon>
        <taxon>Ecdysozoa</taxon>
        <taxon>Nematoda</taxon>
        <taxon>Chromadorea</taxon>
        <taxon>Rhabditida</taxon>
        <taxon>Tylenchina</taxon>
        <taxon>Panagrolaimomorpha</taxon>
        <taxon>Strongyloidoidea</taxon>
        <taxon>Strongyloididae</taxon>
        <taxon>Strongyloides</taxon>
    </lineage>
</organism>
<name>A0A0N5CHF0_STREA</name>
<keyword evidence="2" id="KW-1185">Reference proteome</keyword>
<dbReference type="AlphaFoldDB" id="A0A0N5CHF0"/>
<dbReference type="Proteomes" id="UP000046392">
    <property type="component" value="Unplaced"/>
</dbReference>
<feature type="compositionally biased region" description="Basic and acidic residues" evidence="1">
    <location>
        <begin position="1"/>
        <end position="20"/>
    </location>
</feature>
<proteinExistence type="predicted"/>
<accession>A0A0N5CHF0</accession>
<feature type="region of interest" description="Disordered" evidence="1">
    <location>
        <begin position="1"/>
        <end position="62"/>
    </location>
</feature>
<evidence type="ECO:0000256" key="1">
    <source>
        <dbReference type="SAM" id="MobiDB-lite"/>
    </source>
</evidence>
<evidence type="ECO:0000313" key="3">
    <source>
        <dbReference type="WBParaSite" id="SPAL_0001726700.1"/>
    </source>
</evidence>
<dbReference type="WBParaSite" id="SPAL_0001726700.1">
    <property type="protein sequence ID" value="SPAL_0001726700.1"/>
    <property type="gene ID" value="SPAL_0001726700"/>
</dbReference>
<protein>
    <submittedName>
        <fullName evidence="3">Fcf2 domain-containing protein</fullName>
    </submittedName>
</protein>